<name>B8HX04_CYAP4</name>
<dbReference type="InterPro" id="IPR008984">
    <property type="entry name" value="SMAD_FHA_dom_sf"/>
</dbReference>
<dbReference type="HOGENOM" id="CLU_097045_0_0_3"/>
<feature type="domain" description="FHA" evidence="3">
    <location>
        <begin position="29"/>
        <end position="89"/>
    </location>
</feature>
<evidence type="ECO:0000256" key="2">
    <source>
        <dbReference type="SAM" id="Phobius"/>
    </source>
</evidence>
<gene>
    <name evidence="4" type="ordered locus">Cyan7425_0921</name>
</gene>
<dbReference type="STRING" id="395961.Cyan7425_0921"/>
<sequence>MQSQSQEHHVLVINDGKGRHTIALEAAAYSVGRDSTNAIVLDFDTVSRQHAILLRVPVPGTNRYKYRLVDGNSDGKPSTNGIFVNGQRCSTHELSNGDLIGFGRKITASYLSVAMGENEFVHYLESIKYQSIKSKQVDSKATLAGVDFAHTPETAIAELSARELVSVGGDSSSTPPPRATSPDLSAKETASGLSLDPQSSRNPTLPDTLPESGKPSARNSGVWLAAVVCASVVGAGLWFYGQSRANLPQSNQSTPETTTSPAHPAP</sequence>
<keyword evidence="2" id="KW-0812">Transmembrane</keyword>
<dbReference type="InterPro" id="IPR000253">
    <property type="entry name" value="FHA_dom"/>
</dbReference>
<dbReference type="Pfam" id="PF00498">
    <property type="entry name" value="FHA"/>
    <property type="match status" value="1"/>
</dbReference>
<dbReference type="AlphaFoldDB" id="B8HX04"/>
<feature type="region of interest" description="Disordered" evidence="1">
    <location>
        <begin position="246"/>
        <end position="266"/>
    </location>
</feature>
<dbReference type="SMART" id="SM00240">
    <property type="entry name" value="FHA"/>
    <property type="match status" value="1"/>
</dbReference>
<evidence type="ECO:0000259" key="3">
    <source>
        <dbReference type="PROSITE" id="PS50006"/>
    </source>
</evidence>
<dbReference type="KEGG" id="cyn:Cyan7425_0921"/>
<dbReference type="PROSITE" id="PS50006">
    <property type="entry name" value="FHA_DOMAIN"/>
    <property type="match status" value="1"/>
</dbReference>
<dbReference type="EMBL" id="CP001344">
    <property type="protein sequence ID" value="ACL43307.1"/>
    <property type="molecule type" value="Genomic_DNA"/>
</dbReference>
<organism evidence="4">
    <name type="scientific">Cyanothece sp. (strain PCC 7425 / ATCC 29141)</name>
    <dbReference type="NCBI Taxonomy" id="395961"/>
    <lineage>
        <taxon>Bacteria</taxon>
        <taxon>Bacillati</taxon>
        <taxon>Cyanobacteriota</taxon>
        <taxon>Cyanophyceae</taxon>
        <taxon>Gomontiellales</taxon>
        <taxon>Cyanothecaceae</taxon>
        <taxon>Cyanothece</taxon>
    </lineage>
</organism>
<dbReference type="SUPFAM" id="SSF49879">
    <property type="entry name" value="SMAD/FHA domain"/>
    <property type="match status" value="1"/>
</dbReference>
<dbReference type="eggNOG" id="COG1716">
    <property type="taxonomic scope" value="Bacteria"/>
</dbReference>
<keyword evidence="2" id="KW-0472">Membrane</keyword>
<keyword evidence="2" id="KW-1133">Transmembrane helix</keyword>
<protein>
    <submittedName>
        <fullName evidence="4">FHA domain containing protein</fullName>
    </submittedName>
</protein>
<reference evidence="4" key="1">
    <citation type="submission" date="2009-01" db="EMBL/GenBank/DDBJ databases">
        <title>Complete sequence of chromosome Cyanothece sp. PCC 7425.</title>
        <authorList>
            <consortium name="US DOE Joint Genome Institute"/>
            <person name="Lucas S."/>
            <person name="Copeland A."/>
            <person name="Lapidus A."/>
            <person name="Glavina del Rio T."/>
            <person name="Dalin E."/>
            <person name="Tice H."/>
            <person name="Bruce D."/>
            <person name="Goodwin L."/>
            <person name="Pitluck S."/>
            <person name="Sims D."/>
            <person name="Meineke L."/>
            <person name="Brettin T."/>
            <person name="Detter J.C."/>
            <person name="Han C."/>
            <person name="Larimer F."/>
            <person name="Land M."/>
            <person name="Hauser L."/>
            <person name="Kyrpides N."/>
            <person name="Ovchinnikova G."/>
            <person name="Liberton M."/>
            <person name="Stoeckel J."/>
            <person name="Banerjee A."/>
            <person name="Singh A."/>
            <person name="Page L."/>
            <person name="Sato H."/>
            <person name="Zhao L."/>
            <person name="Sherman L."/>
            <person name="Pakrasi H."/>
            <person name="Richardson P."/>
        </authorList>
    </citation>
    <scope>NUCLEOTIDE SEQUENCE</scope>
    <source>
        <strain evidence="4">PCC 7425</strain>
    </source>
</reference>
<feature type="compositionally biased region" description="Polar residues" evidence="1">
    <location>
        <begin position="196"/>
        <end position="205"/>
    </location>
</feature>
<feature type="transmembrane region" description="Helical" evidence="2">
    <location>
        <begin position="221"/>
        <end position="240"/>
    </location>
</feature>
<accession>B8HX04</accession>
<evidence type="ECO:0000313" key="4">
    <source>
        <dbReference type="EMBL" id="ACL43307.1"/>
    </source>
</evidence>
<dbReference type="OrthoDB" id="510956at2"/>
<evidence type="ECO:0000256" key="1">
    <source>
        <dbReference type="SAM" id="MobiDB-lite"/>
    </source>
</evidence>
<dbReference type="Gene3D" id="2.60.200.20">
    <property type="match status" value="1"/>
</dbReference>
<proteinExistence type="predicted"/>
<feature type="region of interest" description="Disordered" evidence="1">
    <location>
        <begin position="166"/>
        <end position="217"/>
    </location>
</feature>